<sequence length="370" mass="41483">MDIEEMAWRYYFTNFNITRPNASTPGKPEPYIATSSSGTCSVTSVGLAALATVRKDPHMMHLARRKYSAALRYLARAVTDPVELAKGSTTSASFNLSMFEMIISDTPSAAYSWLKHIRGTAALLRVVQLPSPNMLFAMVGCLQVSFTVAVGCLIANQPVSRYVTRLVKSFRKEECEEIAPIIELFIILSSLVNLYIEAERVDISDDDGNHLSSALSDIDADLISWKKRLPPIWTGDPNTGSAIHSGNPLWIPKLWGYYQLCRILTQRVILDHTVQSTQRREESLATLSEMSGHIYELVPMMLRRSFCPNSAYPEQCLGLTSDVFFLVTILQALIKLTDRRTVVDEWAGPAQKQLGERFNLLRAFVARFLH</sequence>
<keyword evidence="2" id="KW-1185">Reference proteome</keyword>
<evidence type="ECO:0000313" key="1">
    <source>
        <dbReference type="EMBL" id="OJJ08287.1"/>
    </source>
</evidence>
<protein>
    <recommendedName>
        <fullName evidence="3">Transcription factor domain-containing protein</fullName>
    </recommendedName>
</protein>
<evidence type="ECO:0008006" key="3">
    <source>
        <dbReference type="Google" id="ProtNLM"/>
    </source>
</evidence>
<proteinExistence type="predicted"/>
<dbReference type="AlphaFoldDB" id="A0A1L9Q3F3"/>
<evidence type="ECO:0000313" key="2">
    <source>
        <dbReference type="Proteomes" id="UP000184073"/>
    </source>
</evidence>
<gene>
    <name evidence="1" type="ORF">ASPVEDRAFT_89512</name>
</gene>
<dbReference type="RefSeq" id="XP_040674049.1">
    <property type="nucleotide sequence ID" value="XM_040818638.1"/>
</dbReference>
<dbReference type="VEuPathDB" id="FungiDB:ASPVEDRAFT_89512"/>
<dbReference type="GeneID" id="63734149"/>
<dbReference type="InterPro" id="IPR053175">
    <property type="entry name" value="DHMBA_Reg_Transcription_Factor"/>
</dbReference>
<dbReference type="Pfam" id="PF11951">
    <property type="entry name" value="Fungal_trans_2"/>
    <property type="match status" value="1"/>
</dbReference>
<name>A0A1L9Q3F3_ASPVE</name>
<dbReference type="OrthoDB" id="5429770at2759"/>
<dbReference type="EMBL" id="KV878139">
    <property type="protein sequence ID" value="OJJ08287.1"/>
    <property type="molecule type" value="Genomic_DNA"/>
</dbReference>
<accession>A0A1L9Q3F3</accession>
<dbReference type="PANTHER" id="PTHR38791">
    <property type="entry name" value="ZN(II)2CYS6 TRANSCRIPTION FACTOR (EUROFUNG)-RELATED-RELATED"/>
    <property type="match status" value="1"/>
</dbReference>
<organism evidence="1 2">
    <name type="scientific">Aspergillus versicolor CBS 583.65</name>
    <dbReference type="NCBI Taxonomy" id="1036611"/>
    <lineage>
        <taxon>Eukaryota</taxon>
        <taxon>Fungi</taxon>
        <taxon>Dikarya</taxon>
        <taxon>Ascomycota</taxon>
        <taxon>Pezizomycotina</taxon>
        <taxon>Eurotiomycetes</taxon>
        <taxon>Eurotiomycetidae</taxon>
        <taxon>Eurotiales</taxon>
        <taxon>Aspergillaceae</taxon>
        <taxon>Aspergillus</taxon>
        <taxon>Aspergillus subgen. Nidulantes</taxon>
    </lineage>
</organism>
<dbReference type="STRING" id="1036611.A0A1L9Q3F3"/>
<dbReference type="InterPro" id="IPR021858">
    <property type="entry name" value="Fun_TF"/>
</dbReference>
<reference evidence="2" key="1">
    <citation type="journal article" date="2017" name="Genome Biol.">
        <title>Comparative genomics reveals high biological diversity and specific adaptations in the industrially and medically important fungal genus Aspergillus.</title>
        <authorList>
            <person name="de Vries R.P."/>
            <person name="Riley R."/>
            <person name="Wiebenga A."/>
            <person name="Aguilar-Osorio G."/>
            <person name="Amillis S."/>
            <person name="Uchima C.A."/>
            <person name="Anderluh G."/>
            <person name="Asadollahi M."/>
            <person name="Askin M."/>
            <person name="Barry K."/>
            <person name="Battaglia E."/>
            <person name="Bayram O."/>
            <person name="Benocci T."/>
            <person name="Braus-Stromeyer S.A."/>
            <person name="Caldana C."/>
            <person name="Canovas D."/>
            <person name="Cerqueira G.C."/>
            <person name="Chen F."/>
            <person name="Chen W."/>
            <person name="Choi C."/>
            <person name="Clum A."/>
            <person name="Dos Santos R.A."/>
            <person name="Damasio A.R."/>
            <person name="Diallinas G."/>
            <person name="Emri T."/>
            <person name="Fekete E."/>
            <person name="Flipphi M."/>
            <person name="Freyberg S."/>
            <person name="Gallo A."/>
            <person name="Gournas C."/>
            <person name="Habgood R."/>
            <person name="Hainaut M."/>
            <person name="Harispe M.L."/>
            <person name="Henrissat B."/>
            <person name="Hilden K.S."/>
            <person name="Hope R."/>
            <person name="Hossain A."/>
            <person name="Karabika E."/>
            <person name="Karaffa L."/>
            <person name="Karanyi Z."/>
            <person name="Krasevec N."/>
            <person name="Kuo A."/>
            <person name="Kusch H."/>
            <person name="LaButti K."/>
            <person name="Lagendijk E.L."/>
            <person name="Lapidus A."/>
            <person name="Levasseur A."/>
            <person name="Lindquist E."/>
            <person name="Lipzen A."/>
            <person name="Logrieco A.F."/>
            <person name="MacCabe A."/>
            <person name="Maekelae M.R."/>
            <person name="Malavazi I."/>
            <person name="Melin P."/>
            <person name="Meyer V."/>
            <person name="Mielnichuk N."/>
            <person name="Miskei M."/>
            <person name="Molnar A.P."/>
            <person name="Mule G."/>
            <person name="Ngan C.Y."/>
            <person name="Orejas M."/>
            <person name="Orosz E."/>
            <person name="Ouedraogo J.P."/>
            <person name="Overkamp K.M."/>
            <person name="Park H.-S."/>
            <person name="Perrone G."/>
            <person name="Piumi F."/>
            <person name="Punt P.J."/>
            <person name="Ram A.F."/>
            <person name="Ramon A."/>
            <person name="Rauscher S."/>
            <person name="Record E."/>
            <person name="Riano-Pachon D.M."/>
            <person name="Robert V."/>
            <person name="Roehrig J."/>
            <person name="Ruller R."/>
            <person name="Salamov A."/>
            <person name="Salih N.S."/>
            <person name="Samson R.A."/>
            <person name="Sandor E."/>
            <person name="Sanguinetti M."/>
            <person name="Schuetze T."/>
            <person name="Sepcic K."/>
            <person name="Shelest E."/>
            <person name="Sherlock G."/>
            <person name="Sophianopoulou V."/>
            <person name="Squina F.M."/>
            <person name="Sun H."/>
            <person name="Susca A."/>
            <person name="Todd R.B."/>
            <person name="Tsang A."/>
            <person name="Unkles S.E."/>
            <person name="van de Wiele N."/>
            <person name="van Rossen-Uffink D."/>
            <person name="Oliveira J.V."/>
            <person name="Vesth T.C."/>
            <person name="Visser J."/>
            <person name="Yu J.-H."/>
            <person name="Zhou M."/>
            <person name="Andersen M.R."/>
            <person name="Archer D.B."/>
            <person name="Baker S.E."/>
            <person name="Benoit I."/>
            <person name="Brakhage A.A."/>
            <person name="Braus G.H."/>
            <person name="Fischer R."/>
            <person name="Frisvad J.C."/>
            <person name="Goldman G.H."/>
            <person name="Houbraken J."/>
            <person name="Oakley B."/>
            <person name="Pocsi I."/>
            <person name="Scazzocchio C."/>
            <person name="Seiboth B."/>
            <person name="vanKuyk P.A."/>
            <person name="Wortman J."/>
            <person name="Dyer P.S."/>
            <person name="Grigoriev I.V."/>
        </authorList>
    </citation>
    <scope>NUCLEOTIDE SEQUENCE [LARGE SCALE GENOMIC DNA]</scope>
    <source>
        <strain evidence="2">CBS 583.65</strain>
    </source>
</reference>
<dbReference type="Proteomes" id="UP000184073">
    <property type="component" value="Unassembled WGS sequence"/>
</dbReference>